<dbReference type="Proteomes" id="UP000034212">
    <property type="component" value="Unassembled WGS sequence"/>
</dbReference>
<proteinExistence type="predicted"/>
<sequence>MGSQTIFVGTQASDQEIESLRRQGIEVHRENNGLALKGNPNWQPKTVTGLLNEATGEFIGFVLEEGKDNQQQSFKVVSWIKQKNP</sequence>
<comment type="caution">
    <text evidence="1">The sequence shown here is derived from an EMBL/GenBank/DDBJ whole genome shotgun (WGS) entry which is preliminary data.</text>
</comment>
<name>A0A0G1TH13_9BACT</name>
<evidence type="ECO:0000313" key="2">
    <source>
        <dbReference type="Proteomes" id="UP000034212"/>
    </source>
</evidence>
<evidence type="ECO:0000313" key="1">
    <source>
        <dbReference type="EMBL" id="KKU81066.1"/>
    </source>
</evidence>
<protein>
    <submittedName>
        <fullName evidence="1">Uncharacterized protein</fullName>
    </submittedName>
</protein>
<dbReference type="AlphaFoldDB" id="A0A0G1TH13"/>
<gene>
    <name evidence="1" type="ORF">UY08_C0003G0017</name>
</gene>
<dbReference type="EMBL" id="LCOQ01000003">
    <property type="protein sequence ID" value="KKU81066.1"/>
    <property type="molecule type" value="Genomic_DNA"/>
</dbReference>
<accession>A0A0G1TH13</accession>
<reference evidence="1 2" key="1">
    <citation type="journal article" date="2015" name="Nature">
        <title>rRNA introns, odd ribosomes, and small enigmatic genomes across a large radiation of phyla.</title>
        <authorList>
            <person name="Brown C.T."/>
            <person name="Hug L.A."/>
            <person name="Thomas B.C."/>
            <person name="Sharon I."/>
            <person name="Castelle C.J."/>
            <person name="Singh A."/>
            <person name="Wilkins M.J."/>
            <person name="Williams K.H."/>
            <person name="Banfield J.F."/>
        </authorList>
    </citation>
    <scope>NUCLEOTIDE SEQUENCE [LARGE SCALE GENOMIC DNA]</scope>
</reference>
<organism evidence="1 2">
    <name type="scientific">Candidatus Gottesmanbacteria bacterium GW2011_GWA1_47_8</name>
    <dbReference type="NCBI Taxonomy" id="1618438"/>
    <lineage>
        <taxon>Bacteria</taxon>
        <taxon>Candidatus Gottesmaniibacteriota</taxon>
    </lineage>
</organism>